<dbReference type="AlphaFoldDB" id="A0A0A1T5L1"/>
<comment type="catalytic activity">
    <reaction evidence="1 10">
        <text>Endohydrolysis of beta-(1-&gt;4)-linkages between D-glucosamine residues in a partly acetylated chitosan.</text>
        <dbReference type="EC" id="3.2.1.132"/>
    </reaction>
</comment>
<gene>
    <name evidence="11" type="ORF">VHEMI00788</name>
</gene>
<dbReference type="GO" id="GO:0000272">
    <property type="term" value="P:polysaccharide catabolic process"/>
    <property type="evidence" value="ECO:0007669"/>
    <property type="project" value="UniProtKB-KW"/>
</dbReference>
<dbReference type="EMBL" id="CDHN01000001">
    <property type="protein sequence ID" value="CEJ80614.1"/>
    <property type="molecule type" value="Genomic_DNA"/>
</dbReference>
<comment type="similarity">
    <text evidence="3 10">Belongs to the glycosyl hydrolase 75 family.</text>
</comment>
<evidence type="ECO:0000256" key="10">
    <source>
        <dbReference type="RuleBase" id="RU361208"/>
    </source>
</evidence>
<keyword evidence="5 10" id="KW-0732">Signal</keyword>
<evidence type="ECO:0000256" key="1">
    <source>
        <dbReference type="ARBA" id="ARBA00000405"/>
    </source>
</evidence>
<keyword evidence="4" id="KW-0964">Secreted</keyword>
<evidence type="ECO:0000313" key="12">
    <source>
        <dbReference type="Proteomes" id="UP000039046"/>
    </source>
</evidence>
<name>A0A0A1T5L1_9HYPO</name>
<evidence type="ECO:0000313" key="11">
    <source>
        <dbReference type="EMBL" id="CEJ80614.1"/>
    </source>
</evidence>
<keyword evidence="9 10" id="KW-0624">Polysaccharide degradation</keyword>
<evidence type="ECO:0000256" key="2">
    <source>
        <dbReference type="ARBA" id="ARBA00004613"/>
    </source>
</evidence>
<dbReference type="Proteomes" id="UP000039046">
    <property type="component" value="Unassembled WGS sequence"/>
</dbReference>
<feature type="chain" id="PRO_5005108864" description="Endo-chitosanase" evidence="10">
    <location>
        <begin position="18"/>
        <end position="337"/>
    </location>
</feature>
<evidence type="ECO:0000256" key="3">
    <source>
        <dbReference type="ARBA" id="ARBA00007799"/>
    </source>
</evidence>
<evidence type="ECO:0000256" key="8">
    <source>
        <dbReference type="ARBA" id="ARBA00023295"/>
    </source>
</evidence>
<dbReference type="Pfam" id="PF07335">
    <property type="entry name" value="Glyco_hydro_75"/>
    <property type="match status" value="1"/>
</dbReference>
<keyword evidence="12" id="KW-1185">Reference proteome</keyword>
<dbReference type="STRING" id="1531966.A0A0A1T5L1"/>
<evidence type="ECO:0000256" key="9">
    <source>
        <dbReference type="ARBA" id="ARBA00023326"/>
    </source>
</evidence>
<dbReference type="PANTHER" id="PTHR42061:SF6">
    <property type="entry name" value="ENDO-CHITOSANASE"/>
    <property type="match status" value="1"/>
</dbReference>
<organism evidence="11 12">
    <name type="scientific">[Torrubiella] hemipterigena</name>
    <dbReference type="NCBI Taxonomy" id="1531966"/>
    <lineage>
        <taxon>Eukaryota</taxon>
        <taxon>Fungi</taxon>
        <taxon>Dikarya</taxon>
        <taxon>Ascomycota</taxon>
        <taxon>Pezizomycotina</taxon>
        <taxon>Sordariomycetes</taxon>
        <taxon>Hypocreomycetidae</taxon>
        <taxon>Hypocreales</taxon>
        <taxon>Clavicipitaceae</taxon>
        <taxon>Clavicipitaceae incertae sedis</taxon>
        <taxon>'Torrubiella' clade</taxon>
    </lineage>
</organism>
<keyword evidence="6 10" id="KW-0378">Hydrolase</keyword>
<dbReference type="HOGENOM" id="CLU_046555_0_1_1"/>
<evidence type="ECO:0000256" key="7">
    <source>
        <dbReference type="ARBA" id="ARBA00023277"/>
    </source>
</evidence>
<dbReference type="InterPro" id="IPR009939">
    <property type="entry name" value="Chitosanase_fungal"/>
</dbReference>
<sequence length="337" mass="34879">MFVRNSLLVGLATVATARDIPANVKSFYDTVRANGQCTNPLKSGFHSISGDNGSFSYCGDHSTDYKVIYLQGKNGQLANMDIDCDGIQGSAADDGRCGKSTDTQSQTSFAGTVRSYGTSQKDLDANIHPYVVFGNEGSRAGYTTFNPQSYGIKPLSVMAVVCNNKLIYGVWGDENGDDDAEAMIGEASISLATACFGKSITGGNGYDGNDVLYIAFAGDDAVPGKSAKWDAKNYSDFESSISALGDKLVARLGGNGSTPPPSGGSCSWAGHCEGASCGNDNDCSDELTCKSGRCSKGGSSAPPPPPCSWAGHCAGASCKSDNDCSDSLTCKKGKCAQ</sequence>
<keyword evidence="8 10" id="KW-0326">Glycosidase</keyword>
<protein>
    <recommendedName>
        <fullName evidence="10">Endo-chitosanase</fullName>
        <ecNumber evidence="10">3.2.1.132</ecNumber>
    </recommendedName>
</protein>
<proteinExistence type="inferred from homology"/>
<dbReference type="GO" id="GO:0016977">
    <property type="term" value="F:chitosanase activity"/>
    <property type="evidence" value="ECO:0007669"/>
    <property type="project" value="UniProtKB-EC"/>
</dbReference>
<reference evidence="11 12" key="1">
    <citation type="journal article" date="2015" name="Genome Announc.">
        <title>Draft Genome Sequence and Gene Annotation of the Entomopathogenic Fungus Verticillium hemipterigenum.</title>
        <authorList>
            <person name="Horn F."/>
            <person name="Habel A."/>
            <person name="Scharf D.H."/>
            <person name="Dworschak J."/>
            <person name="Brakhage A.A."/>
            <person name="Guthke R."/>
            <person name="Hertweck C."/>
            <person name="Linde J."/>
        </authorList>
    </citation>
    <scope>NUCLEOTIDE SEQUENCE [LARGE SCALE GENOMIC DNA]</scope>
</reference>
<dbReference type="OrthoDB" id="10252235at2759"/>
<evidence type="ECO:0000256" key="5">
    <source>
        <dbReference type="ARBA" id="ARBA00022729"/>
    </source>
</evidence>
<evidence type="ECO:0000256" key="6">
    <source>
        <dbReference type="ARBA" id="ARBA00022801"/>
    </source>
</evidence>
<comment type="function">
    <text evidence="10">Chitosanase catalyzing the endo-type cleavage of chitosan, the deacylated form of chitin. Chitosanase may be crucial in the degradation of the deacetylated portion of chitin in the fungal cell wall.</text>
</comment>
<keyword evidence="7" id="KW-0119">Carbohydrate metabolism</keyword>
<dbReference type="PANTHER" id="PTHR42061">
    <property type="entry name" value="ENDO-CHITOSANASE"/>
    <property type="match status" value="1"/>
</dbReference>
<dbReference type="EC" id="3.2.1.132" evidence="10"/>
<dbReference type="GO" id="GO:0005576">
    <property type="term" value="C:extracellular region"/>
    <property type="evidence" value="ECO:0007669"/>
    <property type="project" value="UniProtKB-SubCell"/>
</dbReference>
<feature type="signal peptide" evidence="10">
    <location>
        <begin position="1"/>
        <end position="17"/>
    </location>
</feature>
<accession>A0A0A1T5L1</accession>
<evidence type="ECO:0000256" key="4">
    <source>
        <dbReference type="ARBA" id="ARBA00022525"/>
    </source>
</evidence>
<comment type="subcellular location">
    <subcellularLocation>
        <location evidence="2 10">Secreted</location>
    </subcellularLocation>
</comment>